<dbReference type="PANTHER" id="PTHR13457:SF1">
    <property type="entry name" value="HEAT REPEAT-CONTAINING PROTEIN 1"/>
    <property type="match status" value="1"/>
</dbReference>
<dbReference type="Pfam" id="PF12397">
    <property type="entry name" value="U3snoRNP10"/>
    <property type="match status" value="1"/>
</dbReference>
<comment type="subcellular location">
    <subcellularLocation>
        <location evidence="1 7">Nucleus</location>
        <location evidence="1 7">Nucleolus</location>
    </subcellularLocation>
</comment>
<keyword evidence="10" id="KW-1185">Reference proteome</keyword>
<evidence type="ECO:0000256" key="1">
    <source>
        <dbReference type="ARBA" id="ARBA00004604"/>
    </source>
</evidence>
<evidence type="ECO:0000313" key="9">
    <source>
        <dbReference type="EnsemblMetazoa" id="CJA09801.1"/>
    </source>
</evidence>
<dbReference type="InterPro" id="IPR012954">
    <property type="entry name" value="BP28_C_dom"/>
</dbReference>
<keyword evidence="3 7" id="KW-0690">Ribosome biogenesis</keyword>
<dbReference type="Gene3D" id="1.25.10.10">
    <property type="entry name" value="Leucine-rich Repeat Variant"/>
    <property type="match status" value="1"/>
</dbReference>
<reference evidence="9" key="2">
    <citation type="submission" date="2022-06" db="UniProtKB">
        <authorList>
            <consortium name="EnsemblMetazoa"/>
        </authorList>
    </citation>
    <scope>IDENTIFICATION</scope>
    <source>
        <strain evidence="9">DF5081</strain>
    </source>
</reference>
<name>A0A8R1HU55_CAEJA</name>
<keyword evidence="6 7" id="KW-0687">Ribonucleoprotein</keyword>
<evidence type="ECO:0000256" key="3">
    <source>
        <dbReference type="ARBA" id="ARBA00022517"/>
    </source>
</evidence>
<dbReference type="SUPFAM" id="SSF48371">
    <property type="entry name" value="ARM repeat"/>
    <property type="match status" value="1"/>
</dbReference>
<dbReference type="GO" id="GO:0032040">
    <property type="term" value="C:small-subunit processome"/>
    <property type="evidence" value="ECO:0007669"/>
    <property type="project" value="TreeGrafter"/>
</dbReference>
<dbReference type="GO" id="GO:0030515">
    <property type="term" value="F:snoRNA binding"/>
    <property type="evidence" value="ECO:0007669"/>
    <property type="project" value="TreeGrafter"/>
</dbReference>
<proteinExistence type="inferred from homology"/>
<dbReference type="GO" id="GO:0034455">
    <property type="term" value="C:t-UTP complex"/>
    <property type="evidence" value="ECO:0007669"/>
    <property type="project" value="TreeGrafter"/>
</dbReference>
<evidence type="ECO:0000256" key="7">
    <source>
        <dbReference type="RuleBase" id="RU367065"/>
    </source>
</evidence>
<evidence type="ECO:0000256" key="4">
    <source>
        <dbReference type="ARBA" id="ARBA00022552"/>
    </source>
</evidence>
<dbReference type="InterPro" id="IPR022125">
    <property type="entry name" value="U3snoRNP10_N"/>
</dbReference>
<dbReference type="Pfam" id="PF23243">
    <property type="entry name" value="HEAT_HEATR1"/>
    <property type="match status" value="1"/>
</dbReference>
<dbReference type="GO" id="GO:0045943">
    <property type="term" value="P:positive regulation of transcription by RNA polymerase I"/>
    <property type="evidence" value="ECO:0007669"/>
    <property type="project" value="TreeGrafter"/>
</dbReference>
<dbReference type="Pfam" id="PF08146">
    <property type="entry name" value="BP28CT"/>
    <property type="match status" value="1"/>
</dbReference>
<dbReference type="InterPro" id="IPR016024">
    <property type="entry name" value="ARM-type_fold"/>
</dbReference>
<protein>
    <recommendedName>
        <fullName evidence="7">HEAT repeat-containing protein 1</fullName>
    </recommendedName>
</protein>
<evidence type="ECO:0000259" key="8">
    <source>
        <dbReference type="SMART" id="SM01036"/>
    </source>
</evidence>
<dbReference type="PANTHER" id="PTHR13457">
    <property type="entry name" value="BAP28"/>
    <property type="match status" value="1"/>
</dbReference>
<dbReference type="EnsemblMetazoa" id="CJA09801.1">
    <property type="protein sequence ID" value="CJA09801.1"/>
    <property type="gene ID" value="WBGene00129006"/>
</dbReference>
<dbReference type="InterPro" id="IPR040191">
    <property type="entry name" value="UTP10"/>
</dbReference>
<dbReference type="InterPro" id="IPR011989">
    <property type="entry name" value="ARM-like"/>
</dbReference>
<dbReference type="InterPro" id="IPR056473">
    <property type="entry name" value="HEAT_Utp10/HEAT1"/>
</dbReference>
<reference evidence="10" key="1">
    <citation type="submission" date="2010-08" db="EMBL/GenBank/DDBJ databases">
        <authorList>
            <consortium name="Caenorhabditis japonica Sequencing Consortium"/>
            <person name="Wilson R.K."/>
        </authorList>
    </citation>
    <scope>NUCLEOTIDE SEQUENCE [LARGE SCALE GENOMIC DNA]</scope>
    <source>
        <strain evidence="10">DF5081</strain>
    </source>
</reference>
<comment type="function">
    <text evidence="7">Involved in nucleolar processing of pre-18S ribosomal RNA.</text>
</comment>
<dbReference type="GO" id="GO:0030686">
    <property type="term" value="C:90S preribosome"/>
    <property type="evidence" value="ECO:0007669"/>
    <property type="project" value="TreeGrafter"/>
</dbReference>
<organism evidence="9 10">
    <name type="scientific">Caenorhabditis japonica</name>
    <dbReference type="NCBI Taxonomy" id="281687"/>
    <lineage>
        <taxon>Eukaryota</taxon>
        <taxon>Metazoa</taxon>
        <taxon>Ecdysozoa</taxon>
        <taxon>Nematoda</taxon>
        <taxon>Chromadorea</taxon>
        <taxon>Rhabditida</taxon>
        <taxon>Rhabditina</taxon>
        <taxon>Rhabditomorpha</taxon>
        <taxon>Rhabditoidea</taxon>
        <taxon>Rhabditidae</taxon>
        <taxon>Peloderinae</taxon>
        <taxon>Caenorhabditis</taxon>
    </lineage>
</organism>
<dbReference type="GO" id="GO:0000462">
    <property type="term" value="P:maturation of SSU-rRNA from tricistronic rRNA transcript (SSU-rRNA, 5.8S rRNA, LSU-rRNA)"/>
    <property type="evidence" value="ECO:0007669"/>
    <property type="project" value="TreeGrafter"/>
</dbReference>
<dbReference type="SMART" id="SM01036">
    <property type="entry name" value="BP28CT"/>
    <property type="match status" value="1"/>
</dbReference>
<feature type="domain" description="BP28 C-terminal" evidence="8">
    <location>
        <begin position="1353"/>
        <end position="1498"/>
    </location>
</feature>
<keyword evidence="4 7" id="KW-0698">rRNA processing</keyword>
<evidence type="ECO:0000256" key="5">
    <source>
        <dbReference type="ARBA" id="ARBA00023242"/>
    </source>
</evidence>
<evidence type="ECO:0000313" key="10">
    <source>
        <dbReference type="Proteomes" id="UP000005237"/>
    </source>
</evidence>
<accession>A0A8R1HU55</accession>
<sequence length="1648" mass="185167">MATSLTNQLENLRTSAARHLTVEKRHVSLLFDRKEAGKLSNETAHRIGVAGLEQMKRIDPVFDTEIENDLFSEERVDFVRSMLDKPANEELNKRIEKLLLELSPYLQHFACQQVLEYLIHTYQVYSFNAETLLLTFLPYHETKVYTRLLRILDFDWSRSKEWQFMQQFLKSETPIPFSSIAKATLSSRHSIISCITEHIKKGVTIVGSNFLEVKHPMLFNFHAKLLLSMFNDPEKVDEMMLAKLIPFIEHGIKSPMKSFRYSAMVVISQFVLTVKLKEGVLNSISKLLITKLRSDTAADALSTLMVVFQQQNVESISKNTLKKLLRHDEDIDVWKYLRELTDRTDTTKFYNVLWKELVAITGDSESEERELAMEVLGSTTEDATLFSADQAANLLKLLLEEAIAGNSFKDNKRIKGNIRSIGLRFAKQFDTVHDELKLKDKKALKKVIKEFELEDVVQMASEFSAIVANVEESEVIEEPSAKVPKLTAEQKAEILANSSEFAKREVFSGDPIKQASKWLEQEKWEKVEWALNEMAKRGDKYFAQKIEDDVEHFIVEIVAIVGVKKVSQVDVSTVKTALAFAPMNPKFVTDLLTKFDDIQGSAPKRAKGPQKSNVVEKKFGADESWEQFNLRVVFVLDLLNARKVIPSSDKVLAAIFALVKQTNSKSDIESSSYQQHLAVNAIRKILENPGKTKIGSSEVDMDCVIETMRSTHNHHLLRDCLRLIVAAAKHTPNSVVKHVMSVFTFMGNGMLRKDNELTLSIVEKTVESLFSTIINSSGQTVLTNQQKTEKLIELARLFAASAVDIPAHRRARIAQAIARAVGAQNASTVVLVLASSFCARWQRSTDAAAQEALKKGSDQDAYDDLAIELLSALNPFEQLSSVLAMCEYVLRLGGDKPPPVSKNPPTKKDLDTLIFDRTAQTLPRIRHFRYVVVTLISRIFANRVLIERLAAYEDDDLLKNALPLGKRLIECSVELDEFANKEANDQDGSDPQAQRYWVAFASRTEVVSEKLRHLLPGGVAARLIADVLQECVSSKKLSYKMCEKVLQLTNIKLGHDGYLFADSGINEKELITLAQALNKFIVAETKSEEKMRMCQNAAYTLKLIAKNLPSQSESQVLADTMQRCVSIVSQYQKLDENLTGNVLLLAGELIRSHNMRSTIHHATSLLKTCLATVQECIARFSKSQFDSAASPASSISGTRNRGQRIRQQSLGGNKFGSDSLLICSLTCIQRVFDQFSTFVVESTGDVIIRYCRLIARFGDPAELLSLNQPSSSNAFQYAGGSQTSGFGHKSGIHHRLSLIRRALITIEVRVLPAHIIKAVGELKTEKKALSALFNLLTGYVESQHQQKPDVLRKSVVQLRRTFVNDIVTPSLRFRSQERQAEQFENVEKLEHTVFNFLVSIASILSEVEFRTIVTELVAWAEPGLDAKSDLPTRLRLISLLHFANDLYAAYNSLALPYFGRILEIAVMVLKKCNATLVAADELLLSGKRGSIEALETNLALTLAIDVISNSARHRDFFTIDRCQLVTDVIVDELVNTKVEGHEKRCADSLVPAIYRIGNADPENFPDVVNKIMLKTRDSRAKIRYRALIVLELLIEKIGDGIQPHLSILLPFLNELIEDENKQVETQCQKVIAALQHKFGETFWSGSSA</sequence>
<evidence type="ECO:0000256" key="6">
    <source>
        <dbReference type="ARBA" id="ARBA00023274"/>
    </source>
</evidence>
<keyword evidence="5 7" id="KW-0539">Nucleus</keyword>
<evidence type="ECO:0000256" key="2">
    <source>
        <dbReference type="ARBA" id="ARBA00010559"/>
    </source>
</evidence>
<comment type="similarity">
    <text evidence="2 7">Belongs to the HEATR1/UTP10 family.</text>
</comment>
<dbReference type="Proteomes" id="UP000005237">
    <property type="component" value="Unassembled WGS sequence"/>
</dbReference>